<dbReference type="Proteomes" id="UP001280581">
    <property type="component" value="Unassembled WGS sequence"/>
</dbReference>
<dbReference type="SMART" id="SM00906">
    <property type="entry name" value="Fungal_trans"/>
    <property type="match status" value="1"/>
</dbReference>
<dbReference type="GO" id="GO:0006351">
    <property type="term" value="P:DNA-templated transcription"/>
    <property type="evidence" value="ECO:0007669"/>
    <property type="project" value="InterPro"/>
</dbReference>
<evidence type="ECO:0000256" key="6">
    <source>
        <dbReference type="ARBA" id="ARBA00023242"/>
    </source>
</evidence>
<dbReference type="GO" id="GO:0003677">
    <property type="term" value="F:DNA binding"/>
    <property type="evidence" value="ECO:0007669"/>
    <property type="project" value="UniProtKB-KW"/>
</dbReference>
<evidence type="ECO:0000313" key="9">
    <source>
        <dbReference type="EMBL" id="KAK3216326.1"/>
    </source>
</evidence>
<dbReference type="AlphaFoldDB" id="A0AAN6M8R8"/>
<dbReference type="GO" id="GO:0008270">
    <property type="term" value="F:zinc ion binding"/>
    <property type="evidence" value="ECO:0007669"/>
    <property type="project" value="InterPro"/>
</dbReference>
<feature type="domain" description="Xylanolytic transcriptional activator regulatory" evidence="8">
    <location>
        <begin position="340"/>
        <end position="416"/>
    </location>
</feature>
<dbReference type="CDD" id="cd00067">
    <property type="entry name" value="GAL4"/>
    <property type="match status" value="1"/>
</dbReference>
<dbReference type="PANTHER" id="PTHR31313:SF81">
    <property type="entry name" value="TY1 ENHANCER ACTIVATOR"/>
    <property type="match status" value="1"/>
</dbReference>
<evidence type="ECO:0000256" key="1">
    <source>
        <dbReference type="ARBA" id="ARBA00022723"/>
    </source>
</evidence>
<dbReference type="PANTHER" id="PTHR31313">
    <property type="entry name" value="TY1 ENHANCER ACTIVATOR"/>
    <property type="match status" value="1"/>
</dbReference>
<keyword evidence="2" id="KW-0862">Zinc</keyword>
<evidence type="ECO:0000256" key="4">
    <source>
        <dbReference type="ARBA" id="ARBA00023125"/>
    </source>
</evidence>
<evidence type="ECO:0000256" key="3">
    <source>
        <dbReference type="ARBA" id="ARBA00023015"/>
    </source>
</evidence>
<feature type="compositionally biased region" description="Polar residues" evidence="7">
    <location>
        <begin position="688"/>
        <end position="721"/>
    </location>
</feature>
<feature type="compositionally biased region" description="Basic and acidic residues" evidence="7">
    <location>
        <begin position="83"/>
        <end position="96"/>
    </location>
</feature>
<keyword evidence="4" id="KW-0238">DNA-binding</keyword>
<sequence length="868" mass="96257">MLGPKSVYEGSLLACPPIISPSFGHLDRWQKRKGPIIHSVRVALGMVLGWNSKGWAFRCDGGTPNCATCTAVYKTPCHYDAESESRRTKAGTKRDASSSQTASSSSALPVNDNADFLITSIRNLPEAEVNELIQHIRKDARLDLAALADTWRKTVTLPSSTPIEPQSLESELSMLLGKPAMTQSGESRYFGHTSNMSLVPEDENYTRAMPRASSIERNGPTWTTVTQDIGFVERLLDLYFRWSHPFYVVFSRECFYKDFRSGREKYCSSLLVNAILAYACHFSDEPAGRTDPENFRTAGDHFFEEARRLLYENEASSLTTVQALCIMAMREPSAGRDSSGFAYMGRCMRMAIEMGLHLKDSAAPAMGLTPSETEVRKVTFWGCFTVDTVWSICIGRISQLPSVAITLDKPILDESPGGLLPEAYIGASQASAATVTSRMFLQEFSALSELINDNNYMFYAPNGRLTDIKLVNCHNKYLEWFKNLPPPLRLYGVSDAQPHIIVLHMLYYTAIGHLFRPMLKIDLINFKLKPRDACIQAANNVSELFRQYRSSYPMRTCQLVLTHILLSNCIVHLNFSKEPTYAASSFRYLVEGLQGLEDLSVCHWFGARAFRIIYEASKAWNLDFPDDLRNSKLLPKPTAIPIPSESSIPIPRLNTGVPSRMKVEAEYSPVPASAVSARRESLSMFTRPRQQLSSHPATSQTGILRSQTQTRGPNPHIVQSYSPSPSTTPQDGAPVTHAPQTTGSAETLFWNPLPNMAGMGVPILPRNSYPVGPMDLDNMLGSSNEWDRFGRDGFKMSETWNHDQSTPYVNNGQPGYPQGNGEHNAYSAAEVAHYGGGAQMGGHVTGVQHGGSHAFDASWWDGEGNMGR</sequence>
<feature type="compositionally biased region" description="Low complexity" evidence="7">
    <location>
        <begin position="97"/>
        <end position="107"/>
    </location>
</feature>
<dbReference type="InterPro" id="IPR051615">
    <property type="entry name" value="Transcr_Regulatory_Elem"/>
</dbReference>
<dbReference type="CDD" id="cd12148">
    <property type="entry name" value="fungal_TF_MHR"/>
    <property type="match status" value="1"/>
</dbReference>
<proteinExistence type="predicted"/>
<dbReference type="InterPro" id="IPR007219">
    <property type="entry name" value="XnlR_reg_dom"/>
</dbReference>
<organism evidence="9 10">
    <name type="scientific">Pseudopithomyces chartarum</name>
    <dbReference type="NCBI Taxonomy" id="1892770"/>
    <lineage>
        <taxon>Eukaryota</taxon>
        <taxon>Fungi</taxon>
        <taxon>Dikarya</taxon>
        <taxon>Ascomycota</taxon>
        <taxon>Pezizomycotina</taxon>
        <taxon>Dothideomycetes</taxon>
        <taxon>Pleosporomycetidae</taxon>
        <taxon>Pleosporales</taxon>
        <taxon>Massarineae</taxon>
        <taxon>Didymosphaeriaceae</taxon>
        <taxon>Pseudopithomyces</taxon>
    </lineage>
</organism>
<dbReference type="EMBL" id="WVTA01000002">
    <property type="protein sequence ID" value="KAK3216326.1"/>
    <property type="molecule type" value="Genomic_DNA"/>
</dbReference>
<evidence type="ECO:0000313" key="10">
    <source>
        <dbReference type="Proteomes" id="UP001280581"/>
    </source>
</evidence>
<keyword evidence="6" id="KW-0539">Nucleus</keyword>
<feature type="region of interest" description="Disordered" evidence="7">
    <location>
        <begin position="83"/>
        <end position="107"/>
    </location>
</feature>
<dbReference type="InterPro" id="IPR001138">
    <property type="entry name" value="Zn2Cys6_DnaBD"/>
</dbReference>
<protein>
    <recommendedName>
        <fullName evidence="8">Xylanolytic transcriptional activator regulatory domain-containing protein</fullName>
    </recommendedName>
</protein>
<evidence type="ECO:0000256" key="5">
    <source>
        <dbReference type="ARBA" id="ARBA00023163"/>
    </source>
</evidence>
<feature type="region of interest" description="Disordered" evidence="7">
    <location>
        <begin position="679"/>
        <end position="740"/>
    </location>
</feature>
<keyword evidence="1" id="KW-0479">Metal-binding</keyword>
<gene>
    <name evidence="9" type="ORF">GRF29_8g2941336</name>
</gene>
<keyword evidence="5" id="KW-0804">Transcription</keyword>
<reference evidence="9 10" key="1">
    <citation type="submission" date="2021-02" db="EMBL/GenBank/DDBJ databases">
        <title>Genome assembly of Pseudopithomyces chartarum.</title>
        <authorList>
            <person name="Jauregui R."/>
            <person name="Singh J."/>
            <person name="Voisey C."/>
        </authorList>
    </citation>
    <scope>NUCLEOTIDE SEQUENCE [LARGE SCALE GENOMIC DNA]</scope>
    <source>
        <strain evidence="9 10">AGR01</strain>
    </source>
</reference>
<keyword evidence="10" id="KW-1185">Reference proteome</keyword>
<dbReference type="GO" id="GO:0000981">
    <property type="term" value="F:DNA-binding transcription factor activity, RNA polymerase II-specific"/>
    <property type="evidence" value="ECO:0007669"/>
    <property type="project" value="InterPro"/>
</dbReference>
<accession>A0AAN6M8R8</accession>
<comment type="caution">
    <text evidence="9">The sequence shown here is derived from an EMBL/GenBank/DDBJ whole genome shotgun (WGS) entry which is preliminary data.</text>
</comment>
<evidence type="ECO:0000256" key="2">
    <source>
        <dbReference type="ARBA" id="ARBA00022833"/>
    </source>
</evidence>
<name>A0AAN6M8R8_9PLEO</name>
<evidence type="ECO:0000259" key="8">
    <source>
        <dbReference type="SMART" id="SM00906"/>
    </source>
</evidence>
<keyword evidence="3" id="KW-0805">Transcription regulation</keyword>
<evidence type="ECO:0000256" key="7">
    <source>
        <dbReference type="SAM" id="MobiDB-lite"/>
    </source>
</evidence>
<dbReference type="Pfam" id="PF04082">
    <property type="entry name" value="Fungal_trans"/>
    <property type="match status" value="1"/>
</dbReference>